<dbReference type="Gene3D" id="3.40.50.300">
    <property type="entry name" value="P-loop containing nucleotide triphosphate hydrolases"/>
    <property type="match status" value="1"/>
</dbReference>
<dbReference type="SUPFAM" id="SSF52540">
    <property type="entry name" value="P-loop containing nucleoside triphosphate hydrolases"/>
    <property type="match status" value="1"/>
</dbReference>
<keyword evidence="3 8" id="KW-0235">DNA replication</keyword>
<evidence type="ECO:0000256" key="9">
    <source>
        <dbReference type="NCBIfam" id="TIGR00362"/>
    </source>
</evidence>
<dbReference type="PANTHER" id="PTHR30050">
    <property type="entry name" value="CHROMOSOMAL REPLICATION INITIATOR PROTEIN DNAA"/>
    <property type="match status" value="1"/>
</dbReference>
<feature type="binding site" evidence="8">
    <location>
        <position position="167"/>
    </location>
    <ligand>
        <name>ATP</name>
        <dbReference type="ChEBI" id="CHEBI:30616"/>
    </ligand>
</feature>
<dbReference type="InterPro" id="IPR001957">
    <property type="entry name" value="Chromosome_initiator_DnaA"/>
</dbReference>
<dbReference type="RefSeq" id="WP_260394596.1">
    <property type="nucleotide sequence ID" value="NZ_JACHKA010000001.1"/>
</dbReference>
<dbReference type="Gene3D" id="1.10.1750.10">
    <property type="match status" value="1"/>
</dbReference>
<gene>
    <name evidence="8" type="primary">dnaA</name>
    <name evidence="14" type="ORF">HNP60_000270</name>
</gene>
<comment type="function">
    <text evidence="8 10">Plays an essential role in the initiation and regulation of chromosomal replication. ATP-DnaA binds to the origin of replication (oriC) to initiate formation of the DNA replication initiation complex once per cell cycle. Binds the DnaA box (a 9 base pair repeat at the origin) and separates the double-stranded (ds)DNA. Forms a right-handed helical filament on oriC DNA; dsDNA binds to the exterior of the filament while single-stranded (ss)DNA is stabiized in the filament's interior. The ATP-DnaA-oriC complex binds and stabilizes one strand of the AT-rich DNA unwinding element (DUE), permitting loading of DNA polymerase. After initiation quickly degrades to an ADP-DnaA complex that is not apt for DNA replication. Binds acidic phospholipids.</text>
</comment>
<keyword evidence="7 8" id="KW-0238">DNA-binding</keyword>
<keyword evidence="6 8" id="KW-0446">Lipid-binding</keyword>
<evidence type="ECO:0000313" key="15">
    <source>
        <dbReference type="Proteomes" id="UP001138540"/>
    </source>
</evidence>
<evidence type="ECO:0000259" key="13">
    <source>
        <dbReference type="SMART" id="SM00760"/>
    </source>
</evidence>
<dbReference type="InterPro" id="IPR027417">
    <property type="entry name" value="P-loop_NTPase"/>
</dbReference>
<dbReference type="NCBIfam" id="TIGR00362">
    <property type="entry name" value="DnaA"/>
    <property type="match status" value="1"/>
</dbReference>
<dbReference type="Gene3D" id="3.30.300.180">
    <property type="match status" value="1"/>
</dbReference>
<dbReference type="PROSITE" id="PS01008">
    <property type="entry name" value="DNAA"/>
    <property type="match status" value="1"/>
</dbReference>
<feature type="region of interest" description="Domain IV, binds dsDNA" evidence="8">
    <location>
        <begin position="345"/>
        <end position="464"/>
    </location>
</feature>
<evidence type="ECO:0000259" key="12">
    <source>
        <dbReference type="SMART" id="SM00382"/>
    </source>
</evidence>
<evidence type="ECO:0000313" key="14">
    <source>
        <dbReference type="EMBL" id="MBB5984296.1"/>
    </source>
</evidence>
<dbReference type="InterPro" id="IPR038454">
    <property type="entry name" value="DnaA_N_sf"/>
</dbReference>
<proteinExistence type="inferred from homology"/>
<reference evidence="14 15" key="1">
    <citation type="submission" date="2020-08" db="EMBL/GenBank/DDBJ databases">
        <title>Exploring microbial biodiversity for novel pathways involved in the catabolism of aromatic compounds derived from lignin.</title>
        <authorList>
            <person name="Elkins J."/>
        </authorList>
    </citation>
    <scope>NUCLEOTIDE SEQUENCE [LARGE SCALE GENOMIC DNA]</scope>
    <source>
        <strain evidence="14 15">B1D3A</strain>
    </source>
</reference>
<dbReference type="Gene3D" id="1.10.8.60">
    <property type="match status" value="1"/>
</dbReference>
<dbReference type="HAMAP" id="MF_00377">
    <property type="entry name" value="DnaA_bact"/>
    <property type="match status" value="1"/>
</dbReference>
<name>A0ABR6NAI8_9SPHN</name>
<feature type="domain" description="Chromosomal replication initiator DnaA C-terminal" evidence="13">
    <location>
        <begin position="372"/>
        <end position="441"/>
    </location>
</feature>
<comment type="caution">
    <text evidence="8">Lacks conserved residue(s) required for the propagation of feature annotation.</text>
</comment>
<dbReference type="PRINTS" id="PR00051">
    <property type="entry name" value="DNAA"/>
</dbReference>
<evidence type="ECO:0000256" key="2">
    <source>
        <dbReference type="ARBA" id="ARBA00022490"/>
    </source>
</evidence>
<evidence type="ECO:0000256" key="10">
    <source>
        <dbReference type="RuleBase" id="RU000577"/>
    </source>
</evidence>
<dbReference type="InterPro" id="IPR024633">
    <property type="entry name" value="DnaA_N_dom"/>
</dbReference>
<dbReference type="PANTHER" id="PTHR30050:SF2">
    <property type="entry name" value="CHROMOSOMAL REPLICATION INITIATOR PROTEIN DNAA"/>
    <property type="match status" value="1"/>
</dbReference>
<dbReference type="SMART" id="SM00760">
    <property type="entry name" value="Bac_DnaA_C"/>
    <property type="match status" value="1"/>
</dbReference>
<dbReference type="InterPro" id="IPR003593">
    <property type="entry name" value="AAA+_ATPase"/>
</dbReference>
<sequence length="464" mass="50958">MPPAREHLEQGWSDVRAGLRRAIGVRQFDQWIKPLRLGAFCTLSGTLDLEAPTEFSASYVSSNFASHLGLAWRTTQPVVRDIRIVRAREAAERVVLPVRTKQAATSTAVQSAAATTRTAHFEPRHDFASFMTDESNMLACSAAKAMAEPGKPHFNPLFIHGPTGFGKTHLLHAIAGAYGAALSEEGRAAPQGAILYMSAERFMNEFVAAIRANDTFSFKARLRAARMLLVDDIQFIAGKGPTQEEFLHTLNDLIDSGARIAIAADRPPQQLGAVDPRILSRFAGGLVADIQPASLDLRLKILAARRDAVAPITVPDDVIALLARSIRTSIRELEGAFNKLVAYAQLVDKAITVELAQTMLAEALRASNRRITIDEIQKVCAAHYRIDASEMRSHRRARAVARPRQVAMYLAKKLTLRSLPEIGRVFGGRDHSTVIHAVRTIEAMRLDNPEMDADIRALQKQLEG</sequence>
<dbReference type="Pfam" id="PF11638">
    <property type="entry name" value="DnaA_N"/>
    <property type="match status" value="1"/>
</dbReference>
<dbReference type="Proteomes" id="UP001138540">
    <property type="component" value="Unassembled WGS sequence"/>
</dbReference>
<dbReference type="Pfam" id="PF00308">
    <property type="entry name" value="Bac_DnaA"/>
    <property type="match status" value="1"/>
</dbReference>
<dbReference type="CDD" id="cd06571">
    <property type="entry name" value="Bac_DnaA_C"/>
    <property type="match status" value="1"/>
</dbReference>
<feature type="binding site" evidence="8">
    <location>
        <position position="164"/>
    </location>
    <ligand>
        <name>ATP</name>
        <dbReference type="ChEBI" id="CHEBI:30616"/>
    </ligand>
</feature>
<keyword evidence="5 8" id="KW-0067">ATP-binding</keyword>
<dbReference type="InterPro" id="IPR010921">
    <property type="entry name" value="Trp_repressor/repl_initiator"/>
</dbReference>
<dbReference type="SMART" id="SM00382">
    <property type="entry name" value="AAA"/>
    <property type="match status" value="1"/>
</dbReference>
<evidence type="ECO:0000256" key="8">
    <source>
        <dbReference type="HAMAP-Rule" id="MF_00377"/>
    </source>
</evidence>
<dbReference type="SUPFAM" id="SSF48295">
    <property type="entry name" value="TrpR-like"/>
    <property type="match status" value="1"/>
</dbReference>
<dbReference type="InterPro" id="IPR013159">
    <property type="entry name" value="DnaA_C"/>
</dbReference>
<evidence type="ECO:0000256" key="4">
    <source>
        <dbReference type="ARBA" id="ARBA00022741"/>
    </source>
</evidence>
<comment type="caution">
    <text evidence="14">The sequence shown here is derived from an EMBL/GenBank/DDBJ whole genome shotgun (WGS) entry which is preliminary data.</text>
</comment>
<evidence type="ECO:0000256" key="1">
    <source>
        <dbReference type="ARBA" id="ARBA00006583"/>
    </source>
</evidence>
<feature type="region of interest" description="Domain I, interacts with DnaA modulators" evidence="8">
    <location>
        <begin position="1"/>
        <end position="91"/>
    </location>
</feature>
<keyword evidence="15" id="KW-1185">Reference proteome</keyword>
<evidence type="ECO:0000256" key="3">
    <source>
        <dbReference type="ARBA" id="ARBA00022705"/>
    </source>
</evidence>
<dbReference type="InterPro" id="IPR018312">
    <property type="entry name" value="Chromosome_initiator_DnaA_CS"/>
</dbReference>
<keyword evidence="4 8" id="KW-0547">Nucleotide-binding</keyword>
<comment type="subcellular location">
    <subcellularLocation>
        <location evidence="8">Cytoplasm</location>
    </subcellularLocation>
</comment>
<dbReference type="InterPro" id="IPR013317">
    <property type="entry name" value="DnaA_dom"/>
</dbReference>
<dbReference type="InterPro" id="IPR020591">
    <property type="entry name" value="Chromosome_initiator_DnaA-like"/>
</dbReference>
<evidence type="ECO:0000256" key="6">
    <source>
        <dbReference type="ARBA" id="ARBA00023121"/>
    </source>
</evidence>
<evidence type="ECO:0000256" key="11">
    <source>
        <dbReference type="RuleBase" id="RU004227"/>
    </source>
</evidence>
<dbReference type="CDD" id="cd00009">
    <property type="entry name" value="AAA"/>
    <property type="match status" value="1"/>
</dbReference>
<comment type="similarity">
    <text evidence="1 8 11">Belongs to the DnaA family.</text>
</comment>
<accession>A0ABR6NAI8</accession>
<comment type="domain">
    <text evidence="8">Domain I is involved in oligomerization and binding regulators, domain II is flexibile and of varying length in different bacteria, domain III forms the AAA+ region, while domain IV binds dsDNA.</text>
</comment>
<dbReference type="Pfam" id="PF08299">
    <property type="entry name" value="Bac_DnaA_C"/>
    <property type="match status" value="1"/>
</dbReference>
<keyword evidence="2 8" id="KW-0963">Cytoplasm</keyword>
<comment type="subunit">
    <text evidence="8">Oligomerizes as a right-handed, spiral filament on DNA at oriC.</text>
</comment>
<feature type="binding site" evidence="8">
    <location>
        <position position="166"/>
    </location>
    <ligand>
        <name>ATP</name>
        <dbReference type="ChEBI" id="CHEBI:30616"/>
    </ligand>
</feature>
<dbReference type="EMBL" id="JACHKA010000001">
    <property type="protein sequence ID" value="MBB5984296.1"/>
    <property type="molecule type" value="Genomic_DNA"/>
</dbReference>
<feature type="binding site" evidence="8">
    <location>
        <position position="168"/>
    </location>
    <ligand>
        <name>ATP</name>
        <dbReference type="ChEBI" id="CHEBI:30616"/>
    </ligand>
</feature>
<feature type="domain" description="AAA+ ATPase" evidence="12">
    <location>
        <begin position="153"/>
        <end position="316"/>
    </location>
</feature>
<protein>
    <recommendedName>
        <fullName evidence="8 9">Chromosomal replication initiator protein DnaA</fullName>
    </recommendedName>
</protein>
<organism evidence="14 15">
    <name type="scientific">Sphingobium lignivorans</name>
    <dbReference type="NCBI Taxonomy" id="2735886"/>
    <lineage>
        <taxon>Bacteria</taxon>
        <taxon>Pseudomonadati</taxon>
        <taxon>Pseudomonadota</taxon>
        <taxon>Alphaproteobacteria</taxon>
        <taxon>Sphingomonadales</taxon>
        <taxon>Sphingomonadaceae</taxon>
        <taxon>Sphingobium</taxon>
    </lineage>
</organism>
<evidence type="ECO:0000256" key="5">
    <source>
        <dbReference type="ARBA" id="ARBA00022840"/>
    </source>
</evidence>
<evidence type="ECO:0000256" key="7">
    <source>
        <dbReference type="ARBA" id="ARBA00023125"/>
    </source>
</evidence>